<keyword evidence="1" id="KW-1133">Transmembrane helix</keyword>
<dbReference type="PANTHER" id="PTHR30503">
    <property type="entry name" value="INNER MEMBRANE PROTEIN YEDI"/>
    <property type="match status" value="1"/>
</dbReference>
<dbReference type="RefSeq" id="WP_380036623.1">
    <property type="nucleotide sequence ID" value="NZ_JBHSEH010000005.1"/>
</dbReference>
<feature type="transmembrane region" description="Helical" evidence="1">
    <location>
        <begin position="172"/>
        <end position="194"/>
    </location>
</feature>
<keyword evidence="1" id="KW-0812">Transmembrane</keyword>
<keyword evidence="1" id="KW-0472">Membrane</keyword>
<protein>
    <submittedName>
        <fullName evidence="2">DUF808 domain-containing protein</fullName>
    </submittedName>
</protein>
<dbReference type="Pfam" id="PF05661">
    <property type="entry name" value="DUF808"/>
    <property type="match status" value="1"/>
</dbReference>
<feature type="transmembrane region" description="Helical" evidence="1">
    <location>
        <begin position="224"/>
        <end position="246"/>
    </location>
</feature>
<evidence type="ECO:0000256" key="1">
    <source>
        <dbReference type="SAM" id="Phobius"/>
    </source>
</evidence>
<evidence type="ECO:0000313" key="2">
    <source>
        <dbReference type="EMBL" id="MFC4425329.1"/>
    </source>
</evidence>
<dbReference type="PIRSF" id="PIRSF016660">
    <property type="entry name" value="YedI"/>
    <property type="match status" value="1"/>
</dbReference>
<comment type="caution">
    <text evidence="2">The sequence shown here is derived from an EMBL/GenBank/DDBJ whole genome shotgun (WGS) entry which is preliminary data.</text>
</comment>
<sequence>MSGGLVALLDDVAAIAKLAAASLDDIGAAATKAGVKAVGVVVDDTAVTPRYVDGFAPQRELPIIWRIAKGSLRNKLVFILPAALLLSQFLPWAITPILMLGGAYLCYEGAEKLYEAVSGSQTEGKGSAETLSSRAHEEHMVAGAIRTDFILSAEIMAISLAEVAAQSFVSRALILVLVAFVITLLVYGVVGLIVKMDDIGLRLASGGSGPRQALGRGLVKGMPVVMGALSVIGTAAMLWVGGHIILDGLAKFGVAGPAHALHELALGAGHAVPAIEGLVEWLVETVGSFLAGLLVGAPIVALLHLRSGKTH</sequence>
<organism evidence="2 3">
    <name type="scientific">Deinococcus navajonensis</name>
    <dbReference type="NCBI Taxonomy" id="309884"/>
    <lineage>
        <taxon>Bacteria</taxon>
        <taxon>Thermotogati</taxon>
        <taxon>Deinococcota</taxon>
        <taxon>Deinococci</taxon>
        <taxon>Deinococcales</taxon>
        <taxon>Deinococcaceae</taxon>
        <taxon>Deinococcus</taxon>
    </lineage>
</organism>
<dbReference type="EMBL" id="JBHSEH010000005">
    <property type="protein sequence ID" value="MFC4425329.1"/>
    <property type="molecule type" value="Genomic_DNA"/>
</dbReference>
<feature type="transmembrane region" description="Helical" evidence="1">
    <location>
        <begin position="76"/>
        <end position="94"/>
    </location>
</feature>
<proteinExistence type="predicted"/>
<dbReference type="Proteomes" id="UP001595998">
    <property type="component" value="Unassembled WGS sequence"/>
</dbReference>
<feature type="transmembrane region" description="Helical" evidence="1">
    <location>
        <begin position="286"/>
        <end position="305"/>
    </location>
</feature>
<reference evidence="3" key="1">
    <citation type="journal article" date="2019" name="Int. J. Syst. Evol. Microbiol.">
        <title>The Global Catalogue of Microorganisms (GCM) 10K type strain sequencing project: providing services to taxonomists for standard genome sequencing and annotation.</title>
        <authorList>
            <consortium name="The Broad Institute Genomics Platform"/>
            <consortium name="The Broad Institute Genome Sequencing Center for Infectious Disease"/>
            <person name="Wu L."/>
            <person name="Ma J."/>
        </authorList>
    </citation>
    <scope>NUCLEOTIDE SEQUENCE [LARGE SCALE GENOMIC DNA]</scope>
    <source>
        <strain evidence="3">CCUG 56029</strain>
    </source>
</reference>
<evidence type="ECO:0000313" key="3">
    <source>
        <dbReference type="Proteomes" id="UP001595998"/>
    </source>
</evidence>
<dbReference type="PANTHER" id="PTHR30503:SF3">
    <property type="entry name" value="INNER MEMBRANE PROTEIN YEDI"/>
    <property type="match status" value="1"/>
</dbReference>
<accession>A0ABV8XIC1</accession>
<keyword evidence="3" id="KW-1185">Reference proteome</keyword>
<gene>
    <name evidence="2" type="ORF">ACFOZ9_03825</name>
</gene>
<name>A0ABV8XIC1_9DEIO</name>
<dbReference type="InterPro" id="IPR008526">
    <property type="entry name" value="YedI"/>
</dbReference>